<proteinExistence type="predicted"/>
<keyword evidence="3" id="KW-1185">Reference proteome</keyword>
<sequence>MRRKNRVLLLGSLALVVVYLIWLTFFAFPDVTVRYRIDADFEVDGSPARASAVWEIIYKSHPTMNGSWQGITTRMNTDSAIAKLADGGFLFVRVDGPDLNYYRYQIDEWNHPNLIPLKLLHLERAGDRETIDALRKAASERRTMSFGLDLLPRLWILPNPKDPTTLYEPEVCDQTGQCSIRFVRGTITFVRDRDTFDITSAFPWLAVRQALWTKTQIERIPPTQDYPATYMFTRRL</sequence>
<keyword evidence="1" id="KW-0812">Transmembrane</keyword>
<dbReference type="AlphaFoldDB" id="A0A4Q2T507"/>
<evidence type="ECO:0000256" key="1">
    <source>
        <dbReference type="SAM" id="Phobius"/>
    </source>
</evidence>
<keyword evidence="1" id="KW-0472">Membrane</keyword>
<keyword evidence="1" id="KW-1133">Transmembrane helix</keyword>
<comment type="caution">
    <text evidence="2">The sequence shown here is derived from an EMBL/GenBank/DDBJ whole genome shotgun (WGS) entry which is preliminary data.</text>
</comment>
<evidence type="ECO:0000313" key="3">
    <source>
        <dbReference type="Proteomes" id="UP000291088"/>
    </source>
</evidence>
<dbReference type="Proteomes" id="UP000291088">
    <property type="component" value="Unassembled WGS sequence"/>
</dbReference>
<accession>A0A4Q2T507</accession>
<organism evidence="2 3">
    <name type="scientific">Ciceribacter ferrooxidans</name>
    <dbReference type="NCBI Taxonomy" id="2509717"/>
    <lineage>
        <taxon>Bacteria</taxon>
        <taxon>Pseudomonadati</taxon>
        <taxon>Pseudomonadota</taxon>
        <taxon>Alphaproteobacteria</taxon>
        <taxon>Hyphomicrobiales</taxon>
        <taxon>Rhizobiaceae</taxon>
        <taxon>Ciceribacter</taxon>
    </lineage>
</organism>
<reference evidence="2 3" key="1">
    <citation type="submission" date="2019-01" db="EMBL/GenBank/DDBJ databases">
        <authorList>
            <person name="Deng T."/>
        </authorList>
    </citation>
    <scope>NUCLEOTIDE SEQUENCE [LARGE SCALE GENOMIC DNA]</scope>
    <source>
        <strain evidence="2 3">F8825</strain>
    </source>
</reference>
<evidence type="ECO:0000313" key="2">
    <source>
        <dbReference type="EMBL" id="RYC12044.1"/>
    </source>
</evidence>
<protein>
    <submittedName>
        <fullName evidence="2">Uncharacterized protein</fullName>
    </submittedName>
</protein>
<name>A0A4Q2T507_9HYPH</name>
<feature type="transmembrane region" description="Helical" evidence="1">
    <location>
        <begin position="7"/>
        <end position="28"/>
    </location>
</feature>
<dbReference type="RefSeq" id="WP_129332473.1">
    <property type="nucleotide sequence ID" value="NZ_SDVB01000238.1"/>
</dbReference>
<gene>
    <name evidence="2" type="ORF">EUU22_13360</name>
</gene>
<dbReference type="EMBL" id="SDVB01000238">
    <property type="protein sequence ID" value="RYC12044.1"/>
    <property type="molecule type" value="Genomic_DNA"/>
</dbReference>